<gene>
    <name evidence="1" type="ORF">GGP41_007879</name>
</gene>
<sequence length="128" mass="13806">MAKRSVEVILKYRFSNRKLLDKALLPAGAPASNKHIQGEAEGNKRLALLGDSVLQEAVLGPWYNSKESTTQRSGISNCIAKIPCQQGQVPQKTAASTVEALVGAVYLDCGKDISKVMQVLEAIGFFTE</sequence>
<dbReference type="GO" id="GO:0006396">
    <property type="term" value="P:RNA processing"/>
    <property type="evidence" value="ECO:0007669"/>
    <property type="project" value="InterPro"/>
</dbReference>
<dbReference type="InterPro" id="IPR036389">
    <property type="entry name" value="RNase_III_sf"/>
</dbReference>
<comment type="caution">
    <text evidence="1">The sequence shown here is derived from an EMBL/GenBank/DDBJ whole genome shotgun (WGS) entry which is preliminary data.</text>
</comment>
<organism evidence="1 2">
    <name type="scientific">Cochliobolus sativus</name>
    <name type="common">Common root rot and spot blotch fungus</name>
    <name type="synonym">Bipolaris sorokiniana</name>
    <dbReference type="NCBI Taxonomy" id="45130"/>
    <lineage>
        <taxon>Eukaryota</taxon>
        <taxon>Fungi</taxon>
        <taxon>Dikarya</taxon>
        <taxon>Ascomycota</taxon>
        <taxon>Pezizomycotina</taxon>
        <taxon>Dothideomycetes</taxon>
        <taxon>Pleosporomycetidae</taxon>
        <taxon>Pleosporales</taxon>
        <taxon>Pleosporineae</taxon>
        <taxon>Pleosporaceae</taxon>
        <taxon>Bipolaris</taxon>
    </lineage>
</organism>
<dbReference type="Gene3D" id="1.10.1520.10">
    <property type="entry name" value="Ribonuclease III domain"/>
    <property type="match status" value="2"/>
</dbReference>
<protein>
    <recommendedName>
        <fullName evidence="3">RNase III domain-containing protein</fullName>
    </recommendedName>
</protein>
<dbReference type="AlphaFoldDB" id="A0A8H5ZNS1"/>
<evidence type="ECO:0000313" key="2">
    <source>
        <dbReference type="Proteomes" id="UP000624244"/>
    </source>
</evidence>
<evidence type="ECO:0008006" key="3">
    <source>
        <dbReference type="Google" id="ProtNLM"/>
    </source>
</evidence>
<reference evidence="1" key="1">
    <citation type="submission" date="2019-11" db="EMBL/GenBank/DDBJ databases">
        <title>Bipolaris sorokiniana Genome sequencing.</title>
        <authorList>
            <person name="Wang H."/>
        </authorList>
    </citation>
    <scope>NUCLEOTIDE SEQUENCE</scope>
</reference>
<accession>A0A8H5ZNS1</accession>
<proteinExistence type="predicted"/>
<dbReference type="EMBL" id="WNKQ01000003">
    <property type="protein sequence ID" value="KAF5852415.1"/>
    <property type="molecule type" value="Genomic_DNA"/>
</dbReference>
<dbReference type="GO" id="GO:0004525">
    <property type="term" value="F:ribonuclease III activity"/>
    <property type="evidence" value="ECO:0007669"/>
    <property type="project" value="InterPro"/>
</dbReference>
<dbReference type="InterPro" id="IPR000999">
    <property type="entry name" value="RNase_III_dom"/>
</dbReference>
<evidence type="ECO:0000313" key="1">
    <source>
        <dbReference type="EMBL" id="KAF5852415.1"/>
    </source>
</evidence>
<dbReference type="CDD" id="cd00593">
    <property type="entry name" value="RIBOc"/>
    <property type="match status" value="1"/>
</dbReference>
<name>A0A8H5ZNS1_COCSA</name>
<dbReference type="Proteomes" id="UP000624244">
    <property type="component" value="Unassembled WGS sequence"/>
</dbReference>
<dbReference type="SUPFAM" id="SSF69065">
    <property type="entry name" value="RNase III domain-like"/>
    <property type="match status" value="1"/>
</dbReference>